<feature type="compositionally biased region" description="Basic residues" evidence="1">
    <location>
        <begin position="368"/>
        <end position="377"/>
    </location>
</feature>
<protein>
    <submittedName>
        <fullName evidence="2">Uncharacterized protein</fullName>
    </submittedName>
</protein>
<proteinExistence type="predicted"/>
<evidence type="ECO:0000313" key="2">
    <source>
        <dbReference type="EMBL" id="KPI41625.1"/>
    </source>
</evidence>
<dbReference type="Proteomes" id="UP000038010">
    <property type="component" value="Unassembled WGS sequence"/>
</dbReference>
<feature type="compositionally biased region" description="Acidic residues" evidence="1">
    <location>
        <begin position="444"/>
        <end position="458"/>
    </location>
</feature>
<dbReference type="EMBL" id="LFJN01000009">
    <property type="protein sequence ID" value="KPI41625.1"/>
    <property type="molecule type" value="Genomic_DNA"/>
</dbReference>
<gene>
    <name evidence="2" type="ORF">AB675_9105</name>
</gene>
<dbReference type="RefSeq" id="XP_018001588.1">
    <property type="nucleotide sequence ID" value="XM_018149613.1"/>
</dbReference>
<dbReference type="VEuPathDB" id="FungiDB:AB675_9105"/>
<evidence type="ECO:0000313" key="3">
    <source>
        <dbReference type="Proteomes" id="UP000038010"/>
    </source>
</evidence>
<evidence type="ECO:0000256" key="1">
    <source>
        <dbReference type="SAM" id="MobiDB-lite"/>
    </source>
</evidence>
<feature type="compositionally biased region" description="Polar residues" evidence="1">
    <location>
        <begin position="347"/>
        <end position="366"/>
    </location>
</feature>
<dbReference type="AlphaFoldDB" id="A0A0N1NZV2"/>
<dbReference type="GeneID" id="28741493"/>
<accession>A0A0N1NZV2</accession>
<organism evidence="2 3">
    <name type="scientific">Cyphellophora attinorum</name>
    <dbReference type="NCBI Taxonomy" id="1664694"/>
    <lineage>
        <taxon>Eukaryota</taxon>
        <taxon>Fungi</taxon>
        <taxon>Dikarya</taxon>
        <taxon>Ascomycota</taxon>
        <taxon>Pezizomycotina</taxon>
        <taxon>Eurotiomycetes</taxon>
        <taxon>Chaetothyriomycetidae</taxon>
        <taxon>Chaetothyriales</taxon>
        <taxon>Cyphellophoraceae</taxon>
        <taxon>Cyphellophora</taxon>
    </lineage>
</organism>
<keyword evidence="3" id="KW-1185">Reference proteome</keyword>
<sequence>MIGDLNERYLPDFEMALLALDDHPESSSKDEGIHIRTLERALTVRDNWRTRAIQTVTEYIFPEFSPHTRFLVPNLPKIKVVDSLHTLRRQTARAREDLIADYAIDHPPGKWLRRVFTTEEMTLILRDQANDTGSGMQRAMDAIRSSTTDSTRGDTGLGFEFFWALWITNHPFDDTLIAVPRWRRFELLQHKNERQEAVLSSTFVTIHGEPIYSGAVSVSEFRKACHTSDPQLYDYARNFDERLRWPFPGTHARNSLDRPDNALRLRVTEPSAPETEILPQLNQATGTGHTPAPRNEIQAGRPVNGYAPTVIVRATNTPQTQLNTDAGNWSYIAVEIQPGRAANSAEQVLSSERGQARSYPSANGVQGRQHRPRRVPRAARPAMLADLQEEVDIVAIQEGRRRELVNMMSPEELMRERARMQEERRPRLPNPNVRPLFEALRFESDEDEDEEEEEDVANEDWRLQID</sequence>
<name>A0A0N1NZV2_9EURO</name>
<feature type="region of interest" description="Disordered" evidence="1">
    <location>
        <begin position="347"/>
        <end position="378"/>
    </location>
</feature>
<feature type="region of interest" description="Disordered" evidence="1">
    <location>
        <begin position="271"/>
        <end position="301"/>
    </location>
</feature>
<reference evidence="2 3" key="1">
    <citation type="submission" date="2015-06" db="EMBL/GenBank/DDBJ databases">
        <title>Draft genome of the ant-associated black yeast Phialophora attae CBS 131958.</title>
        <authorList>
            <person name="Moreno L.F."/>
            <person name="Stielow B.J."/>
            <person name="de Hoog S."/>
            <person name="Vicente V.A."/>
            <person name="Weiss V.A."/>
            <person name="de Vries M."/>
            <person name="Cruz L.M."/>
            <person name="Souza E.M."/>
        </authorList>
    </citation>
    <scope>NUCLEOTIDE SEQUENCE [LARGE SCALE GENOMIC DNA]</scope>
    <source>
        <strain evidence="2 3">CBS 131958</strain>
    </source>
</reference>
<comment type="caution">
    <text evidence="2">The sequence shown here is derived from an EMBL/GenBank/DDBJ whole genome shotgun (WGS) entry which is preliminary data.</text>
</comment>
<feature type="region of interest" description="Disordered" evidence="1">
    <location>
        <begin position="442"/>
        <end position="466"/>
    </location>
</feature>